<evidence type="ECO:0000313" key="2">
    <source>
        <dbReference type="Proteomes" id="UP001500665"/>
    </source>
</evidence>
<protein>
    <submittedName>
        <fullName evidence="1">Uncharacterized protein</fullName>
    </submittedName>
</protein>
<dbReference type="Proteomes" id="UP001500665">
    <property type="component" value="Unassembled WGS sequence"/>
</dbReference>
<sequence length="54" mass="6095">MSGTREVVRIAWTPGGDRLLGTCHCGAERTGEDPAEMWDWLFAHPSGHRTKEER</sequence>
<proteinExistence type="predicted"/>
<keyword evidence="2" id="KW-1185">Reference proteome</keyword>
<dbReference type="RefSeq" id="WP_344242210.1">
    <property type="nucleotide sequence ID" value="NZ_BAAAHH010000015.1"/>
</dbReference>
<gene>
    <name evidence="1" type="ORF">GCM10009550_38240</name>
</gene>
<comment type="caution">
    <text evidence="1">The sequence shown here is derived from an EMBL/GenBank/DDBJ whole genome shotgun (WGS) entry which is preliminary data.</text>
</comment>
<organism evidence="1 2">
    <name type="scientific">Actinocorallia libanotica</name>
    <dbReference type="NCBI Taxonomy" id="46162"/>
    <lineage>
        <taxon>Bacteria</taxon>
        <taxon>Bacillati</taxon>
        <taxon>Actinomycetota</taxon>
        <taxon>Actinomycetes</taxon>
        <taxon>Streptosporangiales</taxon>
        <taxon>Thermomonosporaceae</taxon>
        <taxon>Actinocorallia</taxon>
    </lineage>
</organism>
<dbReference type="EMBL" id="BAAAHH010000015">
    <property type="protein sequence ID" value="GAA0954675.1"/>
    <property type="molecule type" value="Genomic_DNA"/>
</dbReference>
<evidence type="ECO:0000313" key="1">
    <source>
        <dbReference type="EMBL" id="GAA0954675.1"/>
    </source>
</evidence>
<name>A0ABN1RBY2_9ACTN</name>
<reference evidence="1 2" key="1">
    <citation type="journal article" date="2019" name="Int. J. Syst. Evol. Microbiol.">
        <title>The Global Catalogue of Microorganisms (GCM) 10K type strain sequencing project: providing services to taxonomists for standard genome sequencing and annotation.</title>
        <authorList>
            <consortium name="The Broad Institute Genomics Platform"/>
            <consortium name="The Broad Institute Genome Sequencing Center for Infectious Disease"/>
            <person name="Wu L."/>
            <person name="Ma J."/>
        </authorList>
    </citation>
    <scope>NUCLEOTIDE SEQUENCE [LARGE SCALE GENOMIC DNA]</scope>
    <source>
        <strain evidence="1 2">JCM 10696</strain>
    </source>
</reference>
<accession>A0ABN1RBY2</accession>